<protein>
    <submittedName>
        <fullName evidence="2">PHD finger protein At1g33420-like</fullName>
    </submittedName>
</protein>
<reference evidence="2" key="2">
    <citation type="submission" date="2025-08" db="UniProtKB">
        <authorList>
            <consortium name="RefSeq"/>
        </authorList>
    </citation>
    <scope>IDENTIFICATION</scope>
    <source>
        <tissue evidence="2">Leaf</tissue>
    </source>
</reference>
<evidence type="ECO:0000313" key="1">
    <source>
        <dbReference type="Proteomes" id="UP000694864"/>
    </source>
</evidence>
<proteinExistence type="predicted"/>
<evidence type="ECO:0000313" key="2">
    <source>
        <dbReference type="RefSeq" id="XP_019083215.1"/>
    </source>
</evidence>
<dbReference type="RefSeq" id="XP_019083215.1">
    <property type="nucleotide sequence ID" value="XM_019227670.1"/>
</dbReference>
<keyword evidence="1" id="KW-1185">Reference proteome</keyword>
<dbReference type="PANTHER" id="PTHR46201">
    <property type="entry name" value="PHD FINGER PROTEIN MALE MEIOCYTE DEATH 1-RELATED"/>
    <property type="match status" value="1"/>
</dbReference>
<dbReference type="GeneID" id="109125637"/>
<dbReference type="PANTHER" id="PTHR46201:SF6">
    <property type="entry name" value="PHD FINGER PLANT-LIKE PROTEIN"/>
    <property type="match status" value="1"/>
</dbReference>
<accession>A0ABM1Q8X7</accession>
<organism evidence="1 2">
    <name type="scientific">Camelina sativa</name>
    <name type="common">False flax</name>
    <name type="synonym">Myagrum sativum</name>
    <dbReference type="NCBI Taxonomy" id="90675"/>
    <lineage>
        <taxon>Eukaryota</taxon>
        <taxon>Viridiplantae</taxon>
        <taxon>Streptophyta</taxon>
        <taxon>Embryophyta</taxon>
        <taxon>Tracheophyta</taxon>
        <taxon>Spermatophyta</taxon>
        <taxon>Magnoliopsida</taxon>
        <taxon>eudicotyledons</taxon>
        <taxon>Gunneridae</taxon>
        <taxon>Pentapetalae</taxon>
        <taxon>rosids</taxon>
        <taxon>malvids</taxon>
        <taxon>Brassicales</taxon>
        <taxon>Brassicaceae</taxon>
        <taxon>Camelineae</taxon>
        <taxon>Camelina</taxon>
    </lineage>
</organism>
<dbReference type="Proteomes" id="UP000694864">
    <property type="component" value="Chromosome 7"/>
</dbReference>
<name>A0ABM1Q8X7_CAMSA</name>
<gene>
    <name evidence="2" type="primary">LOC109125637</name>
</gene>
<reference evidence="1" key="1">
    <citation type="journal article" date="2014" name="Nat. Commun.">
        <title>The emerging biofuel crop Camelina sativa retains a highly undifferentiated hexaploid genome structure.</title>
        <authorList>
            <person name="Kagale S."/>
            <person name="Koh C."/>
            <person name="Nixon J."/>
            <person name="Bollina V."/>
            <person name="Clarke W.E."/>
            <person name="Tuteja R."/>
            <person name="Spillane C."/>
            <person name="Robinson S.J."/>
            <person name="Links M.G."/>
            <person name="Clarke C."/>
            <person name="Higgins E.E."/>
            <person name="Huebert T."/>
            <person name="Sharpe A.G."/>
            <person name="Parkin I.A."/>
        </authorList>
    </citation>
    <scope>NUCLEOTIDE SEQUENCE [LARGE SCALE GENOMIC DNA]</scope>
    <source>
        <strain evidence="1">cv. DH55</strain>
    </source>
</reference>
<sequence length="207" mass="22981">MTWQIMLRPGDSPDGASDLSSRVISLDVVEEDVTRSSRSVYCDHCRVVGWSSHPLCRKRYHFIIRSRGDTKACSRCGITQNFSEGSNCKWCSLALDIEDWVYSQLKTTLTSFTVSSIPTALLISCLSTGGKVALFFLLVVPLWTFGTGLQKKKTYKVDACSLLDLVVEWIRELKSPSPRAVLSQINPLVSNVPNDSVAIPLQILPLL</sequence>